<feature type="compositionally biased region" description="Basic and acidic residues" evidence="3">
    <location>
        <begin position="1056"/>
        <end position="1066"/>
    </location>
</feature>
<feature type="region of interest" description="Disordered" evidence="3">
    <location>
        <begin position="1021"/>
        <end position="1083"/>
    </location>
</feature>
<dbReference type="Proteomes" id="UP000011083">
    <property type="component" value="Unassembled WGS sequence"/>
</dbReference>
<reference evidence="5 6" key="1">
    <citation type="journal article" date="2013" name="Genome Biol.">
        <title>Genome of Acanthamoeba castellanii highlights extensive lateral gene transfer and early evolution of tyrosine kinase signaling.</title>
        <authorList>
            <person name="Clarke M."/>
            <person name="Lohan A.J."/>
            <person name="Liu B."/>
            <person name="Lagkouvardos I."/>
            <person name="Roy S."/>
            <person name="Zafar N."/>
            <person name="Bertelli C."/>
            <person name="Schilde C."/>
            <person name="Kianianmomeni A."/>
            <person name="Burglin T.R."/>
            <person name="Frech C."/>
            <person name="Turcotte B."/>
            <person name="Kopec K.O."/>
            <person name="Synnott J.M."/>
            <person name="Choo C."/>
            <person name="Paponov I."/>
            <person name="Finkler A."/>
            <person name="Soon Heng Tan C."/>
            <person name="Hutchins A.P."/>
            <person name="Weinmeier T."/>
            <person name="Rattei T."/>
            <person name="Chu J.S."/>
            <person name="Gimenez G."/>
            <person name="Irimia M."/>
            <person name="Rigden D.J."/>
            <person name="Fitzpatrick D.A."/>
            <person name="Lorenzo-Morales J."/>
            <person name="Bateman A."/>
            <person name="Chiu C.H."/>
            <person name="Tang P."/>
            <person name="Hegemann P."/>
            <person name="Fromm H."/>
            <person name="Raoult D."/>
            <person name="Greub G."/>
            <person name="Miranda-Saavedra D."/>
            <person name="Chen N."/>
            <person name="Nash P."/>
            <person name="Ginger M.L."/>
            <person name="Horn M."/>
            <person name="Schaap P."/>
            <person name="Caler L."/>
            <person name="Loftus B."/>
        </authorList>
    </citation>
    <scope>NUCLEOTIDE SEQUENCE [LARGE SCALE GENOMIC DNA]</scope>
    <source>
        <strain evidence="5 6">Neff</strain>
    </source>
</reference>
<feature type="compositionally biased region" description="Basic and acidic residues" evidence="3">
    <location>
        <begin position="494"/>
        <end position="517"/>
    </location>
</feature>
<feature type="compositionally biased region" description="Low complexity" evidence="3">
    <location>
        <begin position="988"/>
        <end position="998"/>
    </location>
</feature>
<evidence type="ECO:0000313" key="5">
    <source>
        <dbReference type="EMBL" id="ELR18546.1"/>
    </source>
</evidence>
<feature type="region of interest" description="Disordered" evidence="3">
    <location>
        <begin position="633"/>
        <end position="665"/>
    </location>
</feature>
<dbReference type="SMART" id="SM00989">
    <property type="entry name" value="V4R"/>
    <property type="match status" value="2"/>
</dbReference>
<dbReference type="InterPro" id="IPR004096">
    <property type="entry name" value="V4R"/>
</dbReference>
<feature type="compositionally biased region" description="Polar residues" evidence="3">
    <location>
        <begin position="962"/>
        <end position="987"/>
    </location>
</feature>
<dbReference type="PANTHER" id="PTHR23113">
    <property type="entry name" value="GUANINE NUCLEOTIDE EXCHANGE FACTOR"/>
    <property type="match status" value="1"/>
</dbReference>
<dbReference type="InterPro" id="IPR001895">
    <property type="entry name" value="RASGEF_cat_dom"/>
</dbReference>
<evidence type="ECO:0000256" key="1">
    <source>
        <dbReference type="ARBA" id="ARBA00022658"/>
    </source>
</evidence>
<organism evidence="5 6">
    <name type="scientific">Acanthamoeba castellanii (strain ATCC 30010 / Neff)</name>
    <dbReference type="NCBI Taxonomy" id="1257118"/>
    <lineage>
        <taxon>Eukaryota</taxon>
        <taxon>Amoebozoa</taxon>
        <taxon>Discosea</taxon>
        <taxon>Longamoebia</taxon>
        <taxon>Centramoebida</taxon>
        <taxon>Acanthamoebidae</taxon>
        <taxon>Acanthamoeba</taxon>
    </lineage>
</organism>
<dbReference type="InterPro" id="IPR023578">
    <property type="entry name" value="Ras_GEF_dom_sf"/>
</dbReference>
<feature type="compositionally biased region" description="Basic and acidic residues" evidence="3">
    <location>
        <begin position="572"/>
        <end position="582"/>
    </location>
</feature>
<dbReference type="PROSITE" id="PS50009">
    <property type="entry name" value="RASGEF_CAT"/>
    <property type="match status" value="1"/>
</dbReference>
<name>L8H2E3_ACACF</name>
<proteinExistence type="predicted"/>
<dbReference type="SUPFAM" id="SSF48366">
    <property type="entry name" value="Ras GEF"/>
    <property type="match status" value="1"/>
</dbReference>
<feature type="compositionally biased region" description="Low complexity" evidence="3">
    <location>
        <begin position="915"/>
        <end position="931"/>
    </location>
</feature>
<feature type="compositionally biased region" description="Low complexity" evidence="3">
    <location>
        <begin position="646"/>
        <end position="665"/>
    </location>
</feature>
<dbReference type="GeneID" id="14919358"/>
<keyword evidence="6" id="KW-1185">Reference proteome</keyword>
<feature type="domain" description="Ras-GEF" evidence="4">
    <location>
        <begin position="148"/>
        <end position="379"/>
    </location>
</feature>
<feature type="compositionally biased region" description="Polar residues" evidence="3">
    <location>
        <begin position="423"/>
        <end position="440"/>
    </location>
</feature>
<dbReference type="GO" id="GO:0005886">
    <property type="term" value="C:plasma membrane"/>
    <property type="evidence" value="ECO:0007669"/>
    <property type="project" value="TreeGrafter"/>
</dbReference>
<gene>
    <name evidence="5" type="ORF">ACA1_154400</name>
</gene>
<dbReference type="Pfam" id="PF00617">
    <property type="entry name" value="RasGEF"/>
    <property type="match status" value="1"/>
</dbReference>
<accession>L8H2E3</accession>
<dbReference type="GO" id="GO:0007265">
    <property type="term" value="P:Ras protein signal transduction"/>
    <property type="evidence" value="ECO:0007669"/>
    <property type="project" value="TreeGrafter"/>
</dbReference>
<evidence type="ECO:0000259" key="4">
    <source>
        <dbReference type="PROSITE" id="PS50009"/>
    </source>
</evidence>
<sequence>MESAYALEPGVATGGDGSGICGDKAAKQAAFVQYYRRVLNEGTQAEIEAWLLTFPLFTSFNTAGAPAAALFDLCAQRYTELTAKSDSDFTARQRTSILQWLRGNCLANEIKLLFLRHNSQRYDMSHTLRETIAKHDAASKPVEFLDIPEPALAREFTVVEFQLFRDVDLRSLLTVKNQDGDSLFEPLIAQYNMVAHWVAREILMARKAELQVQVLEKFIRLANQCLLLNNFNTFMEIVSGLNHNSLQRLKGLWARVSDKAKEQWREIDTLMSPQHNFRHYRRELKKRKTPVLPYFGIYLRDFTFINDGNQKYLPDGAINDKYVNLLYERVSEVKSFQSVSYTLDSTGQPDAKQYISSLAMDIMYDEDELYALSLQSQPSLWVEPASEDTTSQETSTESSQVKSRKGSGSEMGHGTLRARRNNRSASDVDTADTLSHSGSQVGRPRAATTTTAPKDDATDGEGGGSFIGGEESSRKRHSREVRSKKEANNNGGDADGKLTPRSDQETGRGRNLVKEGDGSSGSTSTLQPRTLANSQTRLFQSFDDLNNLRDDTIVRRPSEVNRLHSHHPGGVSRDDASLNGDRKKSKKKKEKAEKEKAKTVNNFINKDEESASGRKMLGASLRKFNFTAAMAAATDQVSGRKSPKGSTTPSASPRSPHSASVLPPQLPQPFAAAQPFYRTAERTVGQHYAECSQSAKNGTVSIFDERYLLLRASALSVEFCYAVSETFTASGVTLSKEQREQMAHCILSDARVFAKKMNLAPGLEALAAAPAHMAHAGWAVVALNNVDDHQLLRDESTVALQLDHLNSFETHSHAHFAAADEDQQQSSTYHSVCVMNSGYSSGWLCEALGHSELVAAEVMCRARGDDVCRVIVAHPSKMAVHLDRFCAEHNYSADRRRRVILHRFLDSMKALSQVSTADDSSSDRPSTSRQSGTSNAGADGTNGAESEKPNGVRGLINRWRSRTPTTLSVPASSSTGTQQPMASPRSNSTPAPVLPAASPASASAAFGSATTKGSTIVAAERGGAAGSARPSPRRNSLSASSSSVIISPTPSATETKMAEARPRRGSDTAADQQKSAQRGAGIEATSAGLDREVLASEGKRIRELLAEHAFGRQELNAGQGAVSIGGRRHVFLRAEAVSHGFFQLLSEVLPVKKPQADVIAANFLFDFGCCLGKTDQRHYAADPALSSPSPSFFESLLTLPPLMAHMGWGTMRIQAKHAHISTAPDQLSNFFLKLVVHRSAEAEAWKAREESETRQTEAESSEVEKGAAHERRESRADEATSTRATSKRSPVCVMSAGYITGFINECLSASQGDKAPVTQLSALEVGCSALAGHGSCTFIVAPRESLTQSAQQFLDRSKKKRSYCGHPQLRLHLTAPAAPPPSRPTKKLA</sequence>
<dbReference type="EMBL" id="KB007951">
    <property type="protein sequence ID" value="ELR18546.1"/>
    <property type="molecule type" value="Genomic_DNA"/>
</dbReference>
<keyword evidence="1 2" id="KW-0344">Guanine-nucleotide releasing factor</keyword>
<feature type="compositionally biased region" description="Low complexity" evidence="3">
    <location>
        <begin position="389"/>
        <end position="400"/>
    </location>
</feature>
<dbReference type="VEuPathDB" id="AmoebaDB:ACA1_154400"/>
<evidence type="ECO:0000256" key="3">
    <source>
        <dbReference type="SAM" id="MobiDB-lite"/>
    </source>
</evidence>
<feature type="compositionally biased region" description="Basic and acidic residues" evidence="3">
    <location>
        <begin position="1246"/>
        <end position="1280"/>
    </location>
</feature>
<dbReference type="STRING" id="1257118.L8H2E3"/>
<evidence type="ECO:0000313" key="6">
    <source>
        <dbReference type="Proteomes" id="UP000011083"/>
    </source>
</evidence>
<feature type="region of interest" description="Disordered" evidence="3">
    <location>
        <begin position="912"/>
        <end position="998"/>
    </location>
</feature>
<evidence type="ECO:0000256" key="2">
    <source>
        <dbReference type="PROSITE-ProRule" id="PRU00168"/>
    </source>
</evidence>
<protein>
    <submittedName>
        <fullName evidence="5">RasGEF domain containing protein</fullName>
    </submittedName>
</protein>
<dbReference type="GO" id="GO:0005085">
    <property type="term" value="F:guanyl-nucleotide exchange factor activity"/>
    <property type="evidence" value="ECO:0007669"/>
    <property type="project" value="UniProtKB-KW"/>
</dbReference>
<feature type="region of interest" description="Disordered" evidence="3">
    <location>
        <begin position="1246"/>
        <end position="1286"/>
    </location>
</feature>
<dbReference type="OrthoDB" id="10254377at2759"/>
<dbReference type="InterPro" id="IPR036964">
    <property type="entry name" value="RASGEF_cat_dom_sf"/>
</dbReference>
<dbReference type="Gene3D" id="1.10.840.10">
    <property type="entry name" value="Ras guanine-nucleotide exchange factors catalytic domain"/>
    <property type="match status" value="1"/>
</dbReference>
<feature type="region of interest" description="Disordered" evidence="3">
    <location>
        <begin position="382"/>
        <end position="535"/>
    </location>
</feature>
<dbReference type="InterPro" id="IPR008937">
    <property type="entry name" value="Ras-like_GEF"/>
</dbReference>
<dbReference type="KEGG" id="acan:ACA1_154400"/>
<feature type="compositionally biased region" description="Low complexity" evidence="3">
    <location>
        <begin position="1021"/>
        <end position="1052"/>
    </location>
</feature>
<dbReference type="SMART" id="SM00147">
    <property type="entry name" value="RasGEF"/>
    <property type="match status" value="1"/>
</dbReference>
<dbReference type="PANTHER" id="PTHR23113:SF99">
    <property type="entry name" value="RASGEF DOMAIN-CONTAINING PROTEIN"/>
    <property type="match status" value="1"/>
</dbReference>
<dbReference type="CDD" id="cd00155">
    <property type="entry name" value="RasGEF"/>
    <property type="match status" value="1"/>
</dbReference>
<feature type="region of interest" description="Disordered" evidence="3">
    <location>
        <begin position="1369"/>
        <end position="1389"/>
    </location>
</feature>
<dbReference type="RefSeq" id="XP_004340585.1">
    <property type="nucleotide sequence ID" value="XM_004340537.1"/>
</dbReference>
<feature type="compositionally biased region" description="Polar residues" evidence="3">
    <location>
        <begin position="520"/>
        <end position="535"/>
    </location>
</feature>
<feature type="region of interest" description="Disordered" evidence="3">
    <location>
        <begin position="558"/>
        <end position="597"/>
    </location>
</feature>